<evidence type="ECO:0000313" key="1">
    <source>
        <dbReference type="EMBL" id="KKZ72303.1"/>
    </source>
</evidence>
<proteinExistence type="predicted"/>
<name>A0A2P2GLB3_STREW</name>
<dbReference type="Proteomes" id="UP000265325">
    <property type="component" value="Unassembled WGS sequence"/>
</dbReference>
<evidence type="ECO:0000313" key="2">
    <source>
        <dbReference type="Proteomes" id="UP000265325"/>
    </source>
</evidence>
<organism evidence="1 2">
    <name type="scientific">Streptomyces showdoensis</name>
    <dbReference type="NCBI Taxonomy" id="68268"/>
    <lineage>
        <taxon>Bacteria</taxon>
        <taxon>Bacillati</taxon>
        <taxon>Actinomycetota</taxon>
        <taxon>Actinomycetes</taxon>
        <taxon>Kitasatosporales</taxon>
        <taxon>Streptomycetaceae</taxon>
        <taxon>Streptomyces</taxon>
    </lineage>
</organism>
<reference evidence="1 2" key="1">
    <citation type="submission" date="2015-05" db="EMBL/GenBank/DDBJ databases">
        <title>Draft Genome assembly of Streptomyces showdoensis.</title>
        <authorList>
            <person name="Thapa K.K."/>
            <person name="Metsa-Ketela M."/>
        </authorList>
    </citation>
    <scope>NUCLEOTIDE SEQUENCE [LARGE SCALE GENOMIC DNA]</scope>
    <source>
        <strain evidence="1 2">ATCC 15227</strain>
    </source>
</reference>
<gene>
    <name evidence="1" type="ORF">VO63_19200</name>
</gene>
<sequence>MPETEIIVPIVTPSGIAFAVRPGAMPEQTLDRLNEAADHLLSVGLAAIRLPRQTPPPEP</sequence>
<dbReference type="AlphaFoldDB" id="A0A2P2GLB3"/>
<keyword evidence="2" id="KW-1185">Reference proteome</keyword>
<protein>
    <submittedName>
        <fullName evidence="1">Uncharacterized protein</fullName>
    </submittedName>
</protein>
<accession>A0A2P2GLB3</accession>
<dbReference type="EMBL" id="LAQS01000028">
    <property type="protein sequence ID" value="KKZ72303.1"/>
    <property type="molecule type" value="Genomic_DNA"/>
</dbReference>
<comment type="caution">
    <text evidence="1">The sequence shown here is derived from an EMBL/GenBank/DDBJ whole genome shotgun (WGS) entry which is preliminary data.</text>
</comment>